<dbReference type="EMBL" id="CAMXCT010005545">
    <property type="protein sequence ID" value="CAI4012599.1"/>
    <property type="molecule type" value="Genomic_DNA"/>
</dbReference>
<sequence>MLFVLLRDLLGNVMETVEASKVDRLPVRGSASKVLEDVAVPEGYVPGSFLQKFIDGNLAEAVAMDAAPASSADASTAGGASADASEAADVASADGPKAADAAHEGGGGGSELPAPPPPPPHIPPPPPPPPVPTAAVKIKVKAMPRPRPAHPKGQPPPKHVDVVTVDDESCSSPSSSWKTPAAMVQHDADGSWQTWQHGWKTPAAMMQHNADGSWQTWQHGDASDGQTAWHADGANWHASMSQTVESDGWSAILGCILCIFKFLPLYIFYTAVI</sequence>
<dbReference type="SUPFAM" id="SSF101447">
    <property type="entry name" value="Formin homology 2 domain (FH2 domain)"/>
    <property type="match status" value="1"/>
</dbReference>
<accession>A0A9P1GJH7</accession>
<evidence type="ECO:0000313" key="3">
    <source>
        <dbReference type="EMBL" id="CAI4012599.1"/>
    </source>
</evidence>
<keyword evidence="2" id="KW-1133">Transmembrane helix</keyword>
<name>A0A9P1GJH7_9DINO</name>
<dbReference type="AlphaFoldDB" id="A0A9P1GJH7"/>
<dbReference type="EMBL" id="CAMXCT030005545">
    <property type="protein sequence ID" value="CAL4799911.1"/>
    <property type="molecule type" value="Genomic_DNA"/>
</dbReference>
<dbReference type="EMBL" id="CAMXCT020005545">
    <property type="protein sequence ID" value="CAL1165974.1"/>
    <property type="molecule type" value="Genomic_DNA"/>
</dbReference>
<keyword evidence="2" id="KW-0812">Transmembrane</keyword>
<feature type="transmembrane region" description="Helical" evidence="2">
    <location>
        <begin position="249"/>
        <end position="269"/>
    </location>
</feature>
<evidence type="ECO:0000256" key="1">
    <source>
        <dbReference type="SAM" id="MobiDB-lite"/>
    </source>
</evidence>
<feature type="region of interest" description="Disordered" evidence="1">
    <location>
        <begin position="71"/>
        <end position="178"/>
    </location>
</feature>
<reference evidence="3" key="1">
    <citation type="submission" date="2022-10" db="EMBL/GenBank/DDBJ databases">
        <authorList>
            <person name="Chen Y."/>
            <person name="Dougan E. K."/>
            <person name="Chan C."/>
            <person name="Rhodes N."/>
            <person name="Thang M."/>
        </authorList>
    </citation>
    <scope>NUCLEOTIDE SEQUENCE</scope>
</reference>
<protein>
    <submittedName>
        <fullName evidence="3">Uncharacterized protein</fullName>
    </submittedName>
</protein>
<evidence type="ECO:0000313" key="5">
    <source>
        <dbReference type="Proteomes" id="UP001152797"/>
    </source>
</evidence>
<keyword evidence="5" id="KW-1185">Reference proteome</keyword>
<dbReference type="Proteomes" id="UP001152797">
    <property type="component" value="Unassembled WGS sequence"/>
</dbReference>
<feature type="compositionally biased region" description="Low complexity" evidence="1">
    <location>
        <begin position="71"/>
        <end position="99"/>
    </location>
</feature>
<keyword evidence="2" id="KW-0472">Membrane</keyword>
<feature type="compositionally biased region" description="Basic residues" evidence="1">
    <location>
        <begin position="138"/>
        <end position="150"/>
    </location>
</feature>
<evidence type="ECO:0000256" key="2">
    <source>
        <dbReference type="SAM" id="Phobius"/>
    </source>
</evidence>
<feature type="compositionally biased region" description="Pro residues" evidence="1">
    <location>
        <begin position="113"/>
        <end position="132"/>
    </location>
</feature>
<organism evidence="3">
    <name type="scientific">Cladocopium goreaui</name>
    <dbReference type="NCBI Taxonomy" id="2562237"/>
    <lineage>
        <taxon>Eukaryota</taxon>
        <taxon>Sar</taxon>
        <taxon>Alveolata</taxon>
        <taxon>Dinophyceae</taxon>
        <taxon>Suessiales</taxon>
        <taxon>Symbiodiniaceae</taxon>
        <taxon>Cladocopium</taxon>
    </lineage>
</organism>
<evidence type="ECO:0000313" key="4">
    <source>
        <dbReference type="EMBL" id="CAL4799911.1"/>
    </source>
</evidence>
<reference evidence="4 5" key="2">
    <citation type="submission" date="2024-05" db="EMBL/GenBank/DDBJ databases">
        <authorList>
            <person name="Chen Y."/>
            <person name="Shah S."/>
            <person name="Dougan E. K."/>
            <person name="Thang M."/>
            <person name="Chan C."/>
        </authorList>
    </citation>
    <scope>NUCLEOTIDE SEQUENCE [LARGE SCALE GENOMIC DNA]</scope>
</reference>
<proteinExistence type="predicted"/>
<gene>
    <name evidence="3" type="ORF">C1SCF055_LOCUS37645</name>
</gene>
<comment type="caution">
    <text evidence="3">The sequence shown here is derived from an EMBL/GenBank/DDBJ whole genome shotgun (WGS) entry which is preliminary data.</text>
</comment>